<dbReference type="OrthoDB" id="159197at2"/>
<organism evidence="3 4">
    <name type="scientific">Leptolinea tardivitalis</name>
    <dbReference type="NCBI Taxonomy" id="229920"/>
    <lineage>
        <taxon>Bacteria</taxon>
        <taxon>Bacillati</taxon>
        <taxon>Chloroflexota</taxon>
        <taxon>Anaerolineae</taxon>
        <taxon>Anaerolineales</taxon>
        <taxon>Anaerolineaceae</taxon>
        <taxon>Leptolinea</taxon>
    </lineage>
</organism>
<reference evidence="3 4" key="1">
    <citation type="submission" date="2015-07" db="EMBL/GenBank/DDBJ databases">
        <title>Genome sequence of Leptolinea tardivitalis DSM 16556.</title>
        <authorList>
            <person name="Hemp J."/>
            <person name="Ward L.M."/>
            <person name="Pace L.A."/>
            <person name="Fischer W.W."/>
        </authorList>
    </citation>
    <scope>NUCLEOTIDE SEQUENCE [LARGE SCALE GENOMIC DNA]</scope>
    <source>
        <strain evidence="3 4">YMTK-2</strain>
    </source>
</reference>
<evidence type="ECO:0000256" key="1">
    <source>
        <dbReference type="SAM" id="SignalP"/>
    </source>
</evidence>
<dbReference type="PROSITE" id="PS51257">
    <property type="entry name" value="PROKAR_LIPOPROTEIN"/>
    <property type="match status" value="1"/>
</dbReference>
<evidence type="ECO:0000259" key="2">
    <source>
        <dbReference type="Pfam" id="PF17115"/>
    </source>
</evidence>
<feature type="chain" id="PRO_5006132939" description="DUF2154 domain-containing protein" evidence="1">
    <location>
        <begin position="21"/>
        <end position="290"/>
    </location>
</feature>
<evidence type="ECO:0000313" key="4">
    <source>
        <dbReference type="Proteomes" id="UP000050430"/>
    </source>
</evidence>
<feature type="domain" description="DUF2154" evidence="2">
    <location>
        <begin position="49"/>
        <end position="132"/>
    </location>
</feature>
<sequence length="290" mass="31591">MKKKILIILSILLMTSMACNFSVQWPKVKTGPEVVTKISEAYPSTTDTPRLAIKMGAGKLNINEGSEKFVEGEIRTNVSIWKPEISRSDDEVTISQGDKTDSVTIPSGDLINNWDLKVGKQKPINLDINAGAYTSNITFGDIQVQELTIDDGASQSKVVFNQPNKTTLEDFRYHTGASQVSLLNLGNANFKNLFFESGAGSYTLDFNGDMKQDARVEIKSGLSNMKIIIPSDRAATITLSGGVSNVSLKGTWTVDSNKYRTQKSSGPELKIEIDMGVGNLELISENGNSL</sequence>
<comment type="caution">
    <text evidence="3">The sequence shown here is derived from an EMBL/GenBank/DDBJ whole genome shotgun (WGS) entry which is preliminary data.</text>
</comment>
<dbReference type="Proteomes" id="UP000050430">
    <property type="component" value="Unassembled WGS sequence"/>
</dbReference>
<keyword evidence="4" id="KW-1185">Reference proteome</keyword>
<dbReference type="Pfam" id="PF17115">
    <property type="entry name" value="Toast_rack_N"/>
    <property type="match status" value="1"/>
</dbReference>
<dbReference type="EMBL" id="LGCK01000010">
    <property type="protein sequence ID" value="KPL71851.1"/>
    <property type="molecule type" value="Genomic_DNA"/>
</dbReference>
<name>A0A0P6X9K5_9CHLR</name>
<dbReference type="RefSeq" id="WP_062420512.1">
    <property type="nucleotide sequence ID" value="NZ_BBYA01000002.1"/>
</dbReference>
<gene>
    <name evidence="3" type="ORF">ADM99_10560</name>
</gene>
<evidence type="ECO:0000313" key="3">
    <source>
        <dbReference type="EMBL" id="KPL71851.1"/>
    </source>
</evidence>
<keyword evidence="1" id="KW-0732">Signal</keyword>
<dbReference type="InterPro" id="IPR031346">
    <property type="entry name" value="DUF2154_N"/>
</dbReference>
<dbReference type="STRING" id="229920.ADM99_10560"/>
<accession>A0A0P6X9K5</accession>
<dbReference type="AlphaFoldDB" id="A0A0P6X9K5"/>
<feature type="signal peptide" evidence="1">
    <location>
        <begin position="1"/>
        <end position="20"/>
    </location>
</feature>
<proteinExistence type="predicted"/>
<protein>
    <recommendedName>
        <fullName evidence="2">DUF2154 domain-containing protein</fullName>
    </recommendedName>
</protein>